<dbReference type="Proteomes" id="UP001457282">
    <property type="component" value="Unassembled WGS sequence"/>
</dbReference>
<proteinExistence type="predicted"/>
<dbReference type="AlphaFoldDB" id="A0AAW1XPF3"/>
<dbReference type="EMBL" id="JBEDUW010000003">
    <property type="protein sequence ID" value="KAK9938050.1"/>
    <property type="molecule type" value="Genomic_DNA"/>
</dbReference>
<protein>
    <submittedName>
        <fullName evidence="2">Uncharacterized protein</fullName>
    </submittedName>
</protein>
<organism evidence="2 3">
    <name type="scientific">Rubus argutus</name>
    <name type="common">Southern blackberry</name>
    <dbReference type="NCBI Taxonomy" id="59490"/>
    <lineage>
        <taxon>Eukaryota</taxon>
        <taxon>Viridiplantae</taxon>
        <taxon>Streptophyta</taxon>
        <taxon>Embryophyta</taxon>
        <taxon>Tracheophyta</taxon>
        <taxon>Spermatophyta</taxon>
        <taxon>Magnoliopsida</taxon>
        <taxon>eudicotyledons</taxon>
        <taxon>Gunneridae</taxon>
        <taxon>Pentapetalae</taxon>
        <taxon>rosids</taxon>
        <taxon>fabids</taxon>
        <taxon>Rosales</taxon>
        <taxon>Rosaceae</taxon>
        <taxon>Rosoideae</taxon>
        <taxon>Rosoideae incertae sedis</taxon>
        <taxon>Rubus</taxon>
    </lineage>
</organism>
<evidence type="ECO:0000313" key="3">
    <source>
        <dbReference type="Proteomes" id="UP001457282"/>
    </source>
</evidence>
<reference evidence="2 3" key="1">
    <citation type="journal article" date="2023" name="G3 (Bethesda)">
        <title>A chromosome-length genome assembly and annotation of blackberry (Rubus argutus, cv. 'Hillquist').</title>
        <authorList>
            <person name="Bruna T."/>
            <person name="Aryal R."/>
            <person name="Dudchenko O."/>
            <person name="Sargent D.J."/>
            <person name="Mead D."/>
            <person name="Buti M."/>
            <person name="Cavallini A."/>
            <person name="Hytonen T."/>
            <person name="Andres J."/>
            <person name="Pham M."/>
            <person name="Weisz D."/>
            <person name="Mascagni F."/>
            <person name="Usai G."/>
            <person name="Natali L."/>
            <person name="Bassil N."/>
            <person name="Fernandez G.E."/>
            <person name="Lomsadze A."/>
            <person name="Armour M."/>
            <person name="Olukolu B."/>
            <person name="Poorten T."/>
            <person name="Britton C."/>
            <person name="Davik J."/>
            <person name="Ashrafi H."/>
            <person name="Aiden E.L."/>
            <person name="Borodovsky M."/>
            <person name="Worthington M."/>
        </authorList>
    </citation>
    <scope>NUCLEOTIDE SEQUENCE [LARGE SCALE GENOMIC DNA]</scope>
    <source>
        <strain evidence="2">PI 553951</strain>
    </source>
</reference>
<keyword evidence="3" id="KW-1185">Reference proteome</keyword>
<evidence type="ECO:0000313" key="2">
    <source>
        <dbReference type="EMBL" id="KAK9938050.1"/>
    </source>
</evidence>
<evidence type="ECO:0000256" key="1">
    <source>
        <dbReference type="SAM" id="MobiDB-lite"/>
    </source>
</evidence>
<feature type="compositionally biased region" description="Basic and acidic residues" evidence="1">
    <location>
        <begin position="110"/>
        <end position="120"/>
    </location>
</feature>
<comment type="caution">
    <text evidence="2">The sequence shown here is derived from an EMBL/GenBank/DDBJ whole genome shotgun (WGS) entry which is preliminary data.</text>
</comment>
<feature type="region of interest" description="Disordered" evidence="1">
    <location>
        <begin position="101"/>
        <end position="120"/>
    </location>
</feature>
<sequence length="120" mass="14125">MFIARRAIAYIASSTQLSTRVSKAYLYTSFELAEWRTQESGNDISMETSMPHTDPAKEGLYEAKHQGMALTAKPRRWQRLWETLPRALWTGHGRRVWRVRNRSRARKRGTRAEQEELECR</sequence>
<gene>
    <name evidence="2" type="ORF">M0R45_014810</name>
</gene>
<name>A0AAW1XPF3_RUBAR</name>
<accession>A0AAW1XPF3</accession>